<reference evidence="7 8" key="1">
    <citation type="journal article" date="2014" name="Int. J. Syst. Evol. Microbiol.">
        <title>Complete genome sequence of Corynebacterium casei LMG S-19264T (=DSM 44701T), isolated from a smear-ripened cheese.</title>
        <authorList>
            <consortium name="US DOE Joint Genome Institute (JGI-PGF)"/>
            <person name="Walter F."/>
            <person name="Albersmeier A."/>
            <person name="Kalinowski J."/>
            <person name="Ruckert C."/>
        </authorList>
    </citation>
    <scope>NUCLEOTIDE SEQUENCE [LARGE SCALE GENOMIC DNA]</scope>
    <source>
        <strain evidence="7 8">KCTC 23968</strain>
    </source>
</reference>
<dbReference type="AlphaFoldDB" id="A0A918KJ35"/>
<dbReference type="PANTHER" id="PTHR11963:SF20">
    <property type="entry name" value="PEPTIDASE B"/>
    <property type="match status" value="1"/>
</dbReference>
<evidence type="ECO:0000313" key="8">
    <source>
        <dbReference type="Proteomes" id="UP000600865"/>
    </source>
</evidence>
<dbReference type="InterPro" id="IPR000819">
    <property type="entry name" value="Peptidase_M17_C"/>
</dbReference>
<dbReference type="Proteomes" id="UP000600865">
    <property type="component" value="Unassembled WGS sequence"/>
</dbReference>
<proteinExistence type="inferred from homology"/>
<keyword evidence="2 7" id="KW-0031">Aminopeptidase</keyword>
<comment type="similarity">
    <text evidence="1">Belongs to the peptidase M17 family.</text>
</comment>
<name>A0A918KJ35_9PROT</name>
<dbReference type="SUPFAM" id="SSF52949">
    <property type="entry name" value="Macro domain-like"/>
    <property type="match status" value="1"/>
</dbReference>
<dbReference type="Pfam" id="PF00883">
    <property type="entry name" value="Peptidase_M17"/>
    <property type="match status" value="1"/>
</dbReference>
<dbReference type="InterPro" id="IPR011356">
    <property type="entry name" value="Leucine_aapep/pepB"/>
</dbReference>
<evidence type="ECO:0000259" key="6">
    <source>
        <dbReference type="PROSITE" id="PS00631"/>
    </source>
</evidence>
<dbReference type="GO" id="GO:0070006">
    <property type="term" value="F:metalloaminopeptidase activity"/>
    <property type="evidence" value="ECO:0007669"/>
    <property type="project" value="InterPro"/>
</dbReference>
<dbReference type="PROSITE" id="PS00631">
    <property type="entry name" value="CYTOSOL_AP"/>
    <property type="match status" value="1"/>
</dbReference>
<dbReference type="GO" id="GO:0006508">
    <property type="term" value="P:proteolysis"/>
    <property type="evidence" value="ECO:0007669"/>
    <property type="project" value="UniProtKB-KW"/>
</dbReference>
<dbReference type="PRINTS" id="PR00481">
    <property type="entry name" value="LAMNOPPTDASE"/>
</dbReference>
<dbReference type="CDD" id="cd00433">
    <property type="entry name" value="Peptidase_M17"/>
    <property type="match status" value="1"/>
</dbReference>
<keyword evidence="4" id="KW-0378">Hydrolase</keyword>
<dbReference type="RefSeq" id="WP_189583304.1">
    <property type="nucleotide sequence ID" value="NZ_BMYV01000001.1"/>
</dbReference>
<gene>
    <name evidence="7" type="ORF">GCM10011309_14270</name>
</gene>
<dbReference type="SUPFAM" id="SSF53187">
    <property type="entry name" value="Zn-dependent exopeptidases"/>
    <property type="match status" value="1"/>
</dbReference>
<accession>A0A918KJ35</accession>
<evidence type="ECO:0000313" key="7">
    <source>
        <dbReference type="EMBL" id="GGX65154.1"/>
    </source>
</evidence>
<dbReference type="InterPro" id="IPR043472">
    <property type="entry name" value="Macro_dom-like"/>
</dbReference>
<protein>
    <submittedName>
        <fullName evidence="7">Aminopeptidase</fullName>
    </submittedName>
</protein>
<dbReference type="PANTHER" id="PTHR11963">
    <property type="entry name" value="LEUCINE AMINOPEPTIDASE-RELATED"/>
    <property type="match status" value="1"/>
</dbReference>
<sequence>MSQTASSPFIHHSDLPSEVVPVVIDVITPSTWERYAEGLSEAQRVFAGERQFIGETGQRLRLPEADGRVKKTLLGVGEKDESGEMRMGALSNALPAGHYQFGHLPSAFNSRLAAIGWGMGAYRFDRYLSEKSDLAVLVLDGDDAVTAEIIATVEATKLCRDLINTPAGDMGPIALGQAAVDLAEKFGAEVTAVVGDDLLEQNYPMIHAVGRAAHEAPRLVEIEWGDPSHPRLAIIGKGITFDTGGVNMKSASGARLMKKDMGGAAHALALSHLIMATNLPVRLHCLLAIAENAVSANAYRPGDILQSRIGLTVEIDNTDAEGRLVLGDALTKATESNPDFMIDFATLTGAARVALGPHLPPMFCNRPAPIEGVARHGTAQLDPVWNMPLWQPYNSMLSSPIASLKNSGGGFAGSITAALFLERFVKNTPWMHFDTYGWNPTPRPAHPKGGDMYGVRAVYAWLKAGGLNARLSE</sequence>
<evidence type="ECO:0000256" key="3">
    <source>
        <dbReference type="ARBA" id="ARBA00022670"/>
    </source>
</evidence>
<evidence type="ECO:0000256" key="5">
    <source>
        <dbReference type="ARBA" id="ARBA00023211"/>
    </source>
</evidence>
<dbReference type="Pfam" id="PF21337">
    <property type="entry name" value="Peptidase_M17_N_1"/>
    <property type="match status" value="1"/>
</dbReference>
<feature type="domain" description="Cytosol aminopeptidase" evidence="6">
    <location>
        <begin position="317"/>
        <end position="324"/>
    </location>
</feature>
<evidence type="ECO:0000256" key="1">
    <source>
        <dbReference type="ARBA" id="ARBA00009528"/>
    </source>
</evidence>
<evidence type="ECO:0000256" key="2">
    <source>
        <dbReference type="ARBA" id="ARBA00022438"/>
    </source>
</evidence>
<dbReference type="InterPro" id="IPR048816">
    <property type="entry name" value="Peptidase_M17_N_1"/>
</dbReference>
<keyword evidence="3" id="KW-0645">Protease</keyword>
<evidence type="ECO:0000256" key="4">
    <source>
        <dbReference type="ARBA" id="ARBA00022801"/>
    </source>
</evidence>
<dbReference type="Gene3D" id="3.40.220.10">
    <property type="entry name" value="Leucine Aminopeptidase, subunit E, domain 1"/>
    <property type="match status" value="1"/>
</dbReference>
<dbReference type="GO" id="GO:0005737">
    <property type="term" value="C:cytoplasm"/>
    <property type="evidence" value="ECO:0007669"/>
    <property type="project" value="InterPro"/>
</dbReference>
<dbReference type="GO" id="GO:0030145">
    <property type="term" value="F:manganese ion binding"/>
    <property type="evidence" value="ECO:0007669"/>
    <property type="project" value="InterPro"/>
</dbReference>
<keyword evidence="8" id="KW-1185">Reference proteome</keyword>
<comment type="caution">
    <text evidence="7">The sequence shown here is derived from an EMBL/GenBank/DDBJ whole genome shotgun (WGS) entry which is preliminary data.</text>
</comment>
<dbReference type="EMBL" id="BMYV01000001">
    <property type="protein sequence ID" value="GGX65154.1"/>
    <property type="molecule type" value="Genomic_DNA"/>
</dbReference>
<organism evidence="7 8">
    <name type="scientific">Litorimonas cladophorae</name>
    <dbReference type="NCBI Taxonomy" id="1220491"/>
    <lineage>
        <taxon>Bacteria</taxon>
        <taxon>Pseudomonadati</taxon>
        <taxon>Pseudomonadota</taxon>
        <taxon>Alphaproteobacteria</taxon>
        <taxon>Maricaulales</taxon>
        <taxon>Robiginitomaculaceae</taxon>
    </lineage>
</organism>
<keyword evidence="5" id="KW-0464">Manganese</keyword>
<dbReference type="Gene3D" id="3.40.630.10">
    <property type="entry name" value="Zn peptidases"/>
    <property type="match status" value="1"/>
</dbReference>